<dbReference type="KEGG" id="ovi:T265_12686"/>
<organism evidence="1 2">
    <name type="scientific">Opisthorchis viverrini</name>
    <name type="common">Southeast Asian liver fluke</name>
    <dbReference type="NCBI Taxonomy" id="6198"/>
    <lineage>
        <taxon>Eukaryota</taxon>
        <taxon>Metazoa</taxon>
        <taxon>Spiralia</taxon>
        <taxon>Lophotrochozoa</taxon>
        <taxon>Platyhelminthes</taxon>
        <taxon>Trematoda</taxon>
        <taxon>Digenea</taxon>
        <taxon>Opisthorchiida</taxon>
        <taxon>Opisthorchiata</taxon>
        <taxon>Opisthorchiidae</taxon>
        <taxon>Opisthorchis</taxon>
    </lineage>
</organism>
<evidence type="ECO:0000313" key="1">
    <source>
        <dbReference type="EMBL" id="KER33091.1"/>
    </source>
</evidence>
<gene>
    <name evidence="1" type="ORF">T265_12686</name>
</gene>
<dbReference type="OrthoDB" id="6229575at2759"/>
<dbReference type="GeneID" id="20326854"/>
<proteinExistence type="predicted"/>
<reference evidence="1 2" key="1">
    <citation type="submission" date="2013-11" db="EMBL/GenBank/DDBJ databases">
        <title>Opisthorchis viverrini - life in the bile duct.</title>
        <authorList>
            <person name="Young N.D."/>
            <person name="Nagarajan N."/>
            <person name="Lin S.J."/>
            <person name="Korhonen P.K."/>
            <person name="Jex A.R."/>
            <person name="Hall R.S."/>
            <person name="Safavi-Hemami H."/>
            <person name="Kaewkong W."/>
            <person name="Bertrand D."/>
            <person name="Gao S."/>
            <person name="Seet Q."/>
            <person name="Wongkham S."/>
            <person name="Teh B.T."/>
            <person name="Wongkham C."/>
            <person name="Intapan P.M."/>
            <person name="Maleewong W."/>
            <person name="Yang X."/>
            <person name="Hu M."/>
            <person name="Wang Z."/>
            <person name="Hofmann A."/>
            <person name="Sternberg P.W."/>
            <person name="Tan P."/>
            <person name="Wang J."/>
            <person name="Gasser R.B."/>
        </authorList>
    </citation>
    <scope>NUCLEOTIDE SEQUENCE [LARGE SCALE GENOMIC DNA]</scope>
</reference>
<accession>A0A075A156</accession>
<sequence>MMSPRLVMKRLQSNCPAQGANQRPSMLTEFPTFSSIITESSWGCLNRSPVCSVFILIICSYHAPLQVYMGAIRIDSSNWNSSLVVGLFAELGSWIANVSSPIEVTSSAHPSYLHSTTLLTPSGVLRSKQLVDGRLSHVEWLPPDNNFAPSTNDPLNPAVTMSPRLVMKRLQSNCQTRRTDQQRNSAPELSTFHNIANTFGRSTLKAARRWKTFAWRMASTRQQLRFLHECPRQKALPRSVSYRPPLNHPKAWKLARQNGRRMIRLMITDAHSRLRKYERVLNEERGTCLRTVGPEIIEQLSEAIDRRVRHTIEKKRATLERKFYRLTKPTEHTENEAWIRNLSRRQLTAAEENVLIKGLKPTTKQRTRATYIPQHWNSSYSDYLYFPYFDEIFSSLTTCFL</sequence>
<dbReference type="CTD" id="20326854"/>
<name>A0A075A156_OPIVI</name>
<protein>
    <submittedName>
        <fullName evidence="1">Uncharacterized protein</fullName>
    </submittedName>
</protein>
<dbReference type="Proteomes" id="UP000054324">
    <property type="component" value="Unassembled WGS sequence"/>
</dbReference>
<dbReference type="AlphaFoldDB" id="A0A075A156"/>
<dbReference type="EMBL" id="KL596628">
    <property type="protein sequence ID" value="KER33091.1"/>
    <property type="molecule type" value="Genomic_DNA"/>
</dbReference>
<feature type="non-terminal residue" evidence="1">
    <location>
        <position position="401"/>
    </location>
</feature>
<keyword evidence="2" id="KW-1185">Reference proteome</keyword>
<evidence type="ECO:0000313" key="2">
    <source>
        <dbReference type="Proteomes" id="UP000054324"/>
    </source>
</evidence>
<dbReference type="RefSeq" id="XP_009163213.1">
    <property type="nucleotide sequence ID" value="XM_009164949.1"/>
</dbReference>